<evidence type="ECO:0000256" key="1">
    <source>
        <dbReference type="SAM" id="MobiDB-lite"/>
    </source>
</evidence>
<name>A0ABT9YA29_9FIRM</name>
<accession>A0ABT9YA29</accession>
<proteinExistence type="predicted"/>
<evidence type="ECO:0000313" key="4">
    <source>
        <dbReference type="Proteomes" id="UP001239167"/>
    </source>
</evidence>
<protein>
    <submittedName>
        <fullName evidence="3">Uncharacterized protein</fullName>
    </submittedName>
</protein>
<reference evidence="3 4" key="1">
    <citation type="submission" date="2023-07" db="EMBL/GenBank/DDBJ databases">
        <title>Genomic Encyclopedia of Type Strains, Phase IV (KMG-IV): sequencing the most valuable type-strain genomes for metagenomic binning, comparative biology and taxonomic classification.</title>
        <authorList>
            <person name="Goeker M."/>
        </authorList>
    </citation>
    <scope>NUCLEOTIDE SEQUENCE [LARGE SCALE GENOMIC DNA]</scope>
    <source>
        <strain evidence="3 4">DSM 16980</strain>
    </source>
</reference>
<feature type="region of interest" description="Disordered" evidence="1">
    <location>
        <begin position="1"/>
        <end position="23"/>
    </location>
</feature>
<comment type="caution">
    <text evidence="3">The sequence shown here is derived from an EMBL/GenBank/DDBJ whole genome shotgun (WGS) entry which is preliminary data.</text>
</comment>
<feature type="compositionally biased region" description="Basic and acidic residues" evidence="1">
    <location>
        <begin position="7"/>
        <end position="16"/>
    </location>
</feature>
<feature type="transmembrane region" description="Helical" evidence="2">
    <location>
        <begin position="86"/>
        <end position="104"/>
    </location>
</feature>
<evidence type="ECO:0000313" key="3">
    <source>
        <dbReference type="EMBL" id="MDQ0204694.1"/>
    </source>
</evidence>
<evidence type="ECO:0000256" key="2">
    <source>
        <dbReference type="SAM" id="Phobius"/>
    </source>
</evidence>
<keyword evidence="2" id="KW-0812">Transmembrane</keyword>
<dbReference type="Proteomes" id="UP001239167">
    <property type="component" value="Unassembled WGS sequence"/>
</dbReference>
<dbReference type="RefSeq" id="WP_196604780.1">
    <property type="nucleotide sequence ID" value="NZ_CP116940.1"/>
</dbReference>
<feature type="transmembrane region" description="Helical" evidence="2">
    <location>
        <begin position="30"/>
        <end position="50"/>
    </location>
</feature>
<keyword evidence="4" id="KW-1185">Reference proteome</keyword>
<sequence>MARYSKRISEKIEKTKGSAAPPQKKAGRDILLIVLIVINIVFLIIGWPQLANIDRGIYILLEGALISIYAQRHADLSEKYSEYVKYLSFIFMGLAFLLFIYSAYMRYIAS</sequence>
<keyword evidence="2" id="KW-1133">Transmembrane helix</keyword>
<keyword evidence="2" id="KW-0472">Membrane</keyword>
<gene>
    <name evidence="3" type="ORF">J2S01_002426</name>
</gene>
<dbReference type="EMBL" id="JAUSUE010000020">
    <property type="protein sequence ID" value="MDQ0204694.1"/>
    <property type="molecule type" value="Genomic_DNA"/>
</dbReference>
<organism evidence="3 4">
    <name type="scientific">Pectinatus haikarae</name>
    <dbReference type="NCBI Taxonomy" id="349096"/>
    <lineage>
        <taxon>Bacteria</taxon>
        <taxon>Bacillati</taxon>
        <taxon>Bacillota</taxon>
        <taxon>Negativicutes</taxon>
        <taxon>Selenomonadales</taxon>
        <taxon>Selenomonadaceae</taxon>
        <taxon>Pectinatus</taxon>
    </lineage>
</organism>